<proteinExistence type="inferred from homology"/>
<feature type="transmembrane region" description="Helical" evidence="8">
    <location>
        <begin position="170"/>
        <end position="195"/>
    </location>
</feature>
<dbReference type="InterPro" id="IPR037294">
    <property type="entry name" value="ABC_BtuC-like"/>
</dbReference>
<name>A0ABV1M1T9_9NEIS</name>
<dbReference type="Proteomes" id="UP001433638">
    <property type="component" value="Unassembled WGS sequence"/>
</dbReference>
<keyword evidence="5 8" id="KW-0812">Transmembrane</keyword>
<evidence type="ECO:0000256" key="4">
    <source>
        <dbReference type="ARBA" id="ARBA00022475"/>
    </source>
</evidence>
<keyword evidence="7 8" id="KW-0472">Membrane</keyword>
<dbReference type="EMBL" id="JBEFLD010000003">
    <property type="protein sequence ID" value="MEQ6290118.1"/>
    <property type="molecule type" value="Genomic_DNA"/>
</dbReference>
<feature type="transmembrane region" description="Helical" evidence="8">
    <location>
        <begin position="232"/>
        <end position="257"/>
    </location>
</feature>
<dbReference type="InterPro" id="IPR000522">
    <property type="entry name" value="ABC_transptr_permease_BtuC"/>
</dbReference>
<sequence length="323" mass="32924">MTTRSWLLLLASLTGLASVISLLAGHDVASSVAALLQLPGHDPLQRMLLLELRLPRIVSAAAAGALLACAGLAIQARFHNDLAEPGLIGISGGGALAAALALAAAWPAQLVSVAAFAGATLALLAIQTLAHGRAAAKLLLAGVAVNALCGSLLTLLITTLPDGGLRNVTFWLMGSFAGASATQAALLLTAAGVIACLLWRQAAFLQALQLGDRAAFYGGFDVGREGWRTVLLATLACGLVVAQCGMVGFIGLMAPHILRRLIGLQLRPLLLLTPLAGALLAVLADLIASQALYPAELPVGVITSLAGAPFFLYLLARQRGAHA</sequence>
<feature type="transmembrane region" description="Helical" evidence="8">
    <location>
        <begin position="299"/>
        <end position="316"/>
    </location>
</feature>
<gene>
    <name evidence="9" type="ORF">ABNW52_05735</name>
</gene>
<dbReference type="PANTHER" id="PTHR30472:SF25">
    <property type="entry name" value="ABC TRANSPORTER PERMEASE PROTEIN MJ0876-RELATED"/>
    <property type="match status" value="1"/>
</dbReference>
<evidence type="ECO:0000313" key="10">
    <source>
        <dbReference type="Proteomes" id="UP001433638"/>
    </source>
</evidence>
<keyword evidence="6 8" id="KW-1133">Transmembrane helix</keyword>
<feature type="transmembrane region" description="Helical" evidence="8">
    <location>
        <begin position="86"/>
        <end position="104"/>
    </location>
</feature>
<evidence type="ECO:0000256" key="8">
    <source>
        <dbReference type="SAM" id="Phobius"/>
    </source>
</evidence>
<evidence type="ECO:0000256" key="6">
    <source>
        <dbReference type="ARBA" id="ARBA00022989"/>
    </source>
</evidence>
<dbReference type="SUPFAM" id="SSF81345">
    <property type="entry name" value="ABC transporter involved in vitamin B12 uptake, BtuC"/>
    <property type="match status" value="1"/>
</dbReference>
<dbReference type="Gene3D" id="1.10.3470.10">
    <property type="entry name" value="ABC transporter involved in vitamin B12 uptake, BtuC"/>
    <property type="match status" value="1"/>
</dbReference>
<evidence type="ECO:0000256" key="7">
    <source>
        <dbReference type="ARBA" id="ARBA00023136"/>
    </source>
</evidence>
<comment type="subcellular location">
    <subcellularLocation>
        <location evidence="1">Cell membrane</location>
        <topology evidence="1">Multi-pass membrane protein</topology>
    </subcellularLocation>
</comment>
<evidence type="ECO:0000256" key="1">
    <source>
        <dbReference type="ARBA" id="ARBA00004651"/>
    </source>
</evidence>
<keyword evidence="4" id="KW-1003">Cell membrane</keyword>
<comment type="caution">
    <text evidence="9">The sequence shown here is derived from an EMBL/GenBank/DDBJ whole genome shotgun (WGS) entry which is preliminary data.</text>
</comment>
<evidence type="ECO:0000256" key="3">
    <source>
        <dbReference type="ARBA" id="ARBA00022448"/>
    </source>
</evidence>
<keyword evidence="10" id="KW-1185">Reference proteome</keyword>
<feature type="transmembrane region" description="Helical" evidence="8">
    <location>
        <begin position="110"/>
        <end position="126"/>
    </location>
</feature>
<feature type="transmembrane region" description="Helical" evidence="8">
    <location>
        <begin position="138"/>
        <end position="158"/>
    </location>
</feature>
<evidence type="ECO:0000256" key="5">
    <source>
        <dbReference type="ARBA" id="ARBA00022692"/>
    </source>
</evidence>
<accession>A0ABV1M1T9</accession>
<evidence type="ECO:0000313" key="9">
    <source>
        <dbReference type="EMBL" id="MEQ6290118.1"/>
    </source>
</evidence>
<dbReference type="RefSeq" id="WP_349585285.1">
    <property type="nucleotide sequence ID" value="NZ_JBEFLD010000003.1"/>
</dbReference>
<reference evidence="9" key="1">
    <citation type="submission" date="2024-06" db="EMBL/GenBank/DDBJ databases">
        <title>Genome sequence of Vogesella sp. MAHUQ-64.</title>
        <authorList>
            <person name="Huq M.A."/>
        </authorList>
    </citation>
    <scope>NUCLEOTIDE SEQUENCE</scope>
    <source>
        <strain evidence="9">MAHUQ-64</strain>
    </source>
</reference>
<keyword evidence="3" id="KW-0813">Transport</keyword>
<feature type="transmembrane region" description="Helical" evidence="8">
    <location>
        <begin position="57"/>
        <end position="74"/>
    </location>
</feature>
<dbReference type="PANTHER" id="PTHR30472">
    <property type="entry name" value="FERRIC ENTEROBACTIN TRANSPORT SYSTEM PERMEASE PROTEIN"/>
    <property type="match status" value="1"/>
</dbReference>
<evidence type="ECO:0000256" key="2">
    <source>
        <dbReference type="ARBA" id="ARBA00007935"/>
    </source>
</evidence>
<feature type="transmembrane region" description="Helical" evidence="8">
    <location>
        <begin position="269"/>
        <end position="293"/>
    </location>
</feature>
<dbReference type="Pfam" id="PF01032">
    <property type="entry name" value="FecCD"/>
    <property type="match status" value="1"/>
</dbReference>
<comment type="similarity">
    <text evidence="2">Belongs to the binding-protein-dependent transport system permease family. FecCD subfamily.</text>
</comment>
<organism evidence="9 10">
    <name type="scientific">Vogesella oryzagri</name>
    <dbReference type="NCBI Taxonomy" id="3160864"/>
    <lineage>
        <taxon>Bacteria</taxon>
        <taxon>Pseudomonadati</taxon>
        <taxon>Pseudomonadota</taxon>
        <taxon>Betaproteobacteria</taxon>
        <taxon>Neisseriales</taxon>
        <taxon>Chromobacteriaceae</taxon>
        <taxon>Vogesella</taxon>
    </lineage>
</organism>
<protein>
    <submittedName>
        <fullName evidence="9">Iron ABC transporter permease</fullName>
    </submittedName>
</protein>